<dbReference type="SMART" id="SM00028">
    <property type="entry name" value="TPR"/>
    <property type="match status" value="3"/>
</dbReference>
<keyword evidence="11" id="KW-1185">Reference proteome</keyword>
<dbReference type="InterPro" id="IPR000719">
    <property type="entry name" value="Prot_kinase_dom"/>
</dbReference>
<evidence type="ECO:0000256" key="8">
    <source>
        <dbReference type="SAM" id="Phobius"/>
    </source>
</evidence>
<dbReference type="PANTHER" id="PTHR43289">
    <property type="entry name" value="MITOGEN-ACTIVATED PROTEIN KINASE KINASE KINASE 20-RELATED"/>
    <property type="match status" value="1"/>
</dbReference>
<dbReference type="Pfam" id="PF00069">
    <property type="entry name" value="Pkinase"/>
    <property type="match status" value="1"/>
</dbReference>
<dbReference type="GO" id="GO:0005524">
    <property type="term" value="F:ATP binding"/>
    <property type="evidence" value="ECO:0007669"/>
    <property type="project" value="UniProtKB-KW"/>
</dbReference>
<dbReference type="CDD" id="cd14014">
    <property type="entry name" value="STKc_PknB_like"/>
    <property type="match status" value="1"/>
</dbReference>
<dbReference type="InterPro" id="IPR008271">
    <property type="entry name" value="Ser/Thr_kinase_AS"/>
</dbReference>
<evidence type="ECO:0000259" key="9">
    <source>
        <dbReference type="PROSITE" id="PS50011"/>
    </source>
</evidence>
<dbReference type="InterPro" id="IPR011990">
    <property type="entry name" value="TPR-like_helical_dom_sf"/>
</dbReference>
<dbReference type="Gene3D" id="1.25.40.10">
    <property type="entry name" value="Tetratricopeptide repeat domain"/>
    <property type="match status" value="1"/>
</dbReference>
<dbReference type="SUPFAM" id="SSF48452">
    <property type="entry name" value="TPR-like"/>
    <property type="match status" value="1"/>
</dbReference>
<feature type="compositionally biased region" description="Basic and acidic residues" evidence="7">
    <location>
        <begin position="531"/>
        <end position="557"/>
    </location>
</feature>
<dbReference type="PANTHER" id="PTHR43289:SF6">
    <property type="entry name" value="SERINE_THREONINE-PROTEIN KINASE NEKL-3"/>
    <property type="match status" value="1"/>
</dbReference>
<evidence type="ECO:0000313" key="11">
    <source>
        <dbReference type="Proteomes" id="UP000019184"/>
    </source>
</evidence>
<keyword evidence="5 10" id="KW-0418">Kinase</keyword>
<evidence type="ECO:0000256" key="5">
    <source>
        <dbReference type="ARBA" id="ARBA00022777"/>
    </source>
</evidence>
<accession>A0A7U7GAI9</accession>
<feature type="region of interest" description="Disordered" evidence="7">
    <location>
        <begin position="531"/>
        <end position="579"/>
    </location>
</feature>
<dbReference type="GO" id="GO:0004674">
    <property type="term" value="F:protein serine/threonine kinase activity"/>
    <property type="evidence" value="ECO:0007669"/>
    <property type="project" value="UniProtKB-KW"/>
</dbReference>
<dbReference type="Gene3D" id="1.10.510.10">
    <property type="entry name" value="Transferase(Phosphotransferase) domain 1"/>
    <property type="match status" value="1"/>
</dbReference>
<dbReference type="InterPro" id="IPR019734">
    <property type="entry name" value="TPR_rpt"/>
</dbReference>
<dbReference type="AlphaFoldDB" id="A0A7U7GAI9"/>
<dbReference type="EMBL" id="CBTK010000098">
    <property type="protein sequence ID" value="CDH44764.1"/>
    <property type="molecule type" value="Genomic_DNA"/>
</dbReference>
<keyword evidence="8" id="KW-0812">Transmembrane</keyword>
<gene>
    <name evidence="10" type="ORF">BN874_1870001</name>
</gene>
<reference evidence="10 11" key="1">
    <citation type="journal article" date="2014" name="ISME J.">
        <title>Candidatus Competibacter-lineage genomes retrieved from metagenomes reveal functional metabolic diversity.</title>
        <authorList>
            <person name="McIlroy S.J."/>
            <person name="Albertsen M."/>
            <person name="Andresen E.K."/>
            <person name="Saunders A.M."/>
            <person name="Kristiansen R."/>
            <person name="Stokholm-Bjerregaard M."/>
            <person name="Nielsen K.L."/>
            <person name="Nielsen P.H."/>
        </authorList>
    </citation>
    <scope>NUCLEOTIDE SEQUENCE [LARGE SCALE GENOMIC DNA]</scope>
    <source>
        <strain evidence="10 11">Run_B_J11</strain>
    </source>
</reference>
<dbReference type="SMART" id="SM00220">
    <property type="entry name" value="S_TKc"/>
    <property type="match status" value="1"/>
</dbReference>
<dbReference type="Gene3D" id="3.30.200.20">
    <property type="entry name" value="Phosphorylase Kinase, domain 1"/>
    <property type="match status" value="1"/>
</dbReference>
<protein>
    <recommendedName>
        <fullName evidence="1">non-specific serine/threonine protein kinase</fullName>
        <ecNumber evidence="1">2.7.11.1</ecNumber>
    </recommendedName>
</protein>
<keyword evidence="6" id="KW-0067">ATP-binding</keyword>
<keyword evidence="8" id="KW-1133">Transmembrane helix</keyword>
<evidence type="ECO:0000256" key="6">
    <source>
        <dbReference type="ARBA" id="ARBA00022840"/>
    </source>
</evidence>
<dbReference type="EC" id="2.7.11.1" evidence="1"/>
<name>A0A7U7GAI9_9GAMM</name>
<dbReference type="PROSITE" id="PS00108">
    <property type="entry name" value="PROTEIN_KINASE_ST"/>
    <property type="match status" value="1"/>
</dbReference>
<keyword evidence="2" id="KW-0723">Serine/threonine-protein kinase</keyword>
<keyword evidence="3 10" id="KW-0808">Transferase</keyword>
<keyword evidence="4" id="KW-0547">Nucleotide-binding</keyword>
<feature type="compositionally biased region" description="Polar residues" evidence="7">
    <location>
        <begin position="565"/>
        <end position="578"/>
    </location>
</feature>
<dbReference type="RefSeq" id="WP_034431947.1">
    <property type="nucleotide sequence ID" value="NZ_CBTK010000098.1"/>
</dbReference>
<organism evidence="10 11">
    <name type="scientific">Candidatus Contendobacter odensis Run_B_J11</name>
    <dbReference type="NCBI Taxonomy" id="1400861"/>
    <lineage>
        <taxon>Bacteria</taxon>
        <taxon>Pseudomonadati</taxon>
        <taxon>Pseudomonadota</taxon>
        <taxon>Gammaproteobacteria</taxon>
        <taxon>Candidatus Competibacteraceae</taxon>
        <taxon>Candidatus Contendibacter</taxon>
    </lineage>
</organism>
<evidence type="ECO:0000256" key="4">
    <source>
        <dbReference type="ARBA" id="ARBA00022741"/>
    </source>
</evidence>
<feature type="transmembrane region" description="Helical" evidence="8">
    <location>
        <begin position="305"/>
        <end position="326"/>
    </location>
</feature>
<evidence type="ECO:0000256" key="7">
    <source>
        <dbReference type="SAM" id="MobiDB-lite"/>
    </source>
</evidence>
<dbReference type="Proteomes" id="UP000019184">
    <property type="component" value="Unassembled WGS sequence"/>
</dbReference>
<feature type="domain" description="Protein kinase" evidence="9">
    <location>
        <begin position="6"/>
        <end position="267"/>
    </location>
</feature>
<dbReference type="SUPFAM" id="SSF56112">
    <property type="entry name" value="Protein kinase-like (PK-like)"/>
    <property type="match status" value="1"/>
</dbReference>
<dbReference type="InterPro" id="IPR011009">
    <property type="entry name" value="Kinase-like_dom_sf"/>
</dbReference>
<evidence type="ECO:0000256" key="1">
    <source>
        <dbReference type="ARBA" id="ARBA00012513"/>
    </source>
</evidence>
<dbReference type="PROSITE" id="PS50011">
    <property type="entry name" value="PROTEIN_KINASE_DOM"/>
    <property type="match status" value="1"/>
</dbReference>
<sequence length="607" mass="67833">MEIPGYTVVRELSKGGMATVYLAVQDRLNRQVALKVIEPALEGDENFAERFIKEGRLALQLKHPNIIALYDFNSHGPYYYFSMEFLSGGTLSEQIETGLTNERALVIIQLIAEALAYAHQFGIIHRDIKPKNILFRQDGTPILSDFGIAKMMDADATQLTETGIIMGSPRYMSPEQVSGKMLDTRSDLYSLGIVLYEMLTQQTPYYSGDAISLALMHCSEPVPELPSAFGRFQPIINKLLAKKPENRFDNAEQLINAIDQIKTNPLPDSGSNRSIPVFSLNTTTATSKPPLTSFDRSGAVRSKTALIVSSLLILTVIVIAGTYLIMDYTSLQTNSEINRPPLPVLDNRSAAAIHYERLAMENFQSGELKPSLELIGLGLNAAPNDRGLLVLRDQIQNYQQAIQLVAKAHERLQQGALDQSLQLIEQGLQLAPEQPDLLKLRDQLEVRAKLEQIANQYADWANDALAQGDLKKAEDYLAQLSQIKPDHPKLSILRRDLQAKRDPIIATIPPQTEEVTRQQTDEELKRRTEAAAKRQTEEAVKRQAVEEAKRKAAERIQRQLAAQPKPQTATPETGSNNYRRCGDILSRLTLGEPVPDEDRTFLSQRCR</sequence>
<evidence type="ECO:0000313" key="10">
    <source>
        <dbReference type="EMBL" id="CDH44764.1"/>
    </source>
</evidence>
<evidence type="ECO:0000256" key="3">
    <source>
        <dbReference type="ARBA" id="ARBA00022679"/>
    </source>
</evidence>
<keyword evidence="8" id="KW-0472">Membrane</keyword>
<evidence type="ECO:0000256" key="2">
    <source>
        <dbReference type="ARBA" id="ARBA00022527"/>
    </source>
</evidence>
<dbReference type="OrthoDB" id="9801841at2"/>
<proteinExistence type="predicted"/>
<dbReference type="FunFam" id="1.10.510.10:FF:000021">
    <property type="entry name" value="Serine/threonine protein kinase"/>
    <property type="match status" value="1"/>
</dbReference>
<comment type="caution">
    <text evidence="10">The sequence shown here is derived from an EMBL/GenBank/DDBJ whole genome shotgun (WGS) entry which is preliminary data.</text>
</comment>